<protein>
    <submittedName>
        <fullName evidence="8">Extracellular solute-binding protein</fullName>
    </submittedName>
</protein>
<keyword evidence="9" id="KW-1185">Reference proteome</keyword>
<dbReference type="PANTHER" id="PTHR43649">
    <property type="entry name" value="ARABINOSE-BINDING PROTEIN-RELATED"/>
    <property type="match status" value="1"/>
</dbReference>
<evidence type="ECO:0000256" key="4">
    <source>
        <dbReference type="ARBA" id="ARBA00023139"/>
    </source>
</evidence>
<evidence type="ECO:0000256" key="3">
    <source>
        <dbReference type="ARBA" id="ARBA00023136"/>
    </source>
</evidence>
<evidence type="ECO:0000256" key="1">
    <source>
        <dbReference type="ARBA" id="ARBA00022475"/>
    </source>
</evidence>
<reference evidence="8" key="1">
    <citation type="submission" date="2022-08" db="EMBL/GenBank/DDBJ databases">
        <title>The genomic sequence of strain Paenibacillus sp. SCIV0701.</title>
        <authorList>
            <person name="Zhao H."/>
        </authorList>
    </citation>
    <scope>NUCLEOTIDE SEQUENCE</scope>
    <source>
        <strain evidence="8">SCIV0701</strain>
    </source>
</reference>
<dbReference type="SUPFAM" id="SSF53850">
    <property type="entry name" value="Periplasmic binding protein-like II"/>
    <property type="match status" value="1"/>
</dbReference>
<dbReference type="InterPro" id="IPR050490">
    <property type="entry name" value="Bact_solute-bd_prot1"/>
</dbReference>
<proteinExistence type="predicted"/>
<dbReference type="InterPro" id="IPR006059">
    <property type="entry name" value="SBP"/>
</dbReference>
<evidence type="ECO:0000256" key="5">
    <source>
        <dbReference type="ARBA" id="ARBA00023288"/>
    </source>
</evidence>
<dbReference type="AlphaFoldDB" id="A0A9X2MWG8"/>
<keyword evidence="4" id="KW-0564">Palmitate</keyword>
<evidence type="ECO:0000256" key="7">
    <source>
        <dbReference type="SAM" id="SignalP"/>
    </source>
</evidence>
<dbReference type="EMBL" id="JANIPJ010000029">
    <property type="protein sequence ID" value="MCR2807602.1"/>
    <property type="molecule type" value="Genomic_DNA"/>
</dbReference>
<keyword evidence="5" id="KW-0449">Lipoprotein</keyword>
<dbReference type="Pfam" id="PF13416">
    <property type="entry name" value="SBP_bac_8"/>
    <property type="match status" value="1"/>
</dbReference>
<dbReference type="PROSITE" id="PS51257">
    <property type="entry name" value="PROKAR_LIPOPROTEIN"/>
    <property type="match status" value="1"/>
</dbReference>
<accession>A0A9X2MWG8</accession>
<evidence type="ECO:0000313" key="9">
    <source>
        <dbReference type="Proteomes" id="UP001141950"/>
    </source>
</evidence>
<evidence type="ECO:0000313" key="8">
    <source>
        <dbReference type="EMBL" id="MCR2807602.1"/>
    </source>
</evidence>
<feature type="region of interest" description="Disordered" evidence="6">
    <location>
        <begin position="31"/>
        <end position="51"/>
    </location>
</feature>
<feature type="compositionally biased region" description="Low complexity" evidence="6">
    <location>
        <begin position="31"/>
        <end position="46"/>
    </location>
</feature>
<feature type="chain" id="PRO_5040849093" evidence="7">
    <location>
        <begin position="20"/>
        <end position="527"/>
    </location>
</feature>
<keyword evidence="3" id="KW-0472">Membrane</keyword>
<keyword evidence="2 7" id="KW-0732">Signal</keyword>
<sequence>MKKLSKLSLALALTASLVAAGCSNNGGNVSPTGSANAPSNAANGNSDNEEPIVISTNASTWDIPTNDDNPTQKYLEERYNVKFVNMRGTDENFKVKVASGEIPDIFVHNATEADMANWARQGVIAEISIDEIKQHMPNYIAHVESINSNPWDVGMIDGKNYGVPRNWLNGSYGFIPTFNGEWLKAIGYNEPPQTIEELEDVLTKFRNNDPDGNGAKDTYGMSGRSKDVRVQLFNSIFAAHGINPYHFKLADDGTITWGGITGEAKETLKLLRKWYEGGLIDPEFMTDDGALVDQKFLSQKLGYFDHKMYHHNFAGEAAAKESGITQVYGKGLTGPGGANLVMSNGMSQVPLLFGKQVEEDDAKRVRILTMLEDMVTNEEPYLRTIFGVEGESYDLVDGFVVMKEEYTATPDKAREMGIGGYYNPLVERDTEMWKFHFTQERLDFRDKVNEGLNIVSDVLGPTALESKAKYIAILNTQQDEFYVKAIIGKDDVDQAFEAFKAQWLKSGGQEMIDEATKVYQERQAAKS</sequence>
<dbReference type="PANTHER" id="PTHR43649:SF33">
    <property type="entry name" value="POLYGALACTURONAN_RHAMNOGALACTURONAN-BINDING PROTEIN YTCQ"/>
    <property type="match status" value="1"/>
</dbReference>
<name>A0A9X2MWG8_9BACL</name>
<comment type="caution">
    <text evidence="8">The sequence shown here is derived from an EMBL/GenBank/DDBJ whole genome shotgun (WGS) entry which is preliminary data.</text>
</comment>
<feature type="signal peptide" evidence="7">
    <location>
        <begin position="1"/>
        <end position="19"/>
    </location>
</feature>
<dbReference type="RefSeq" id="WP_257452219.1">
    <property type="nucleotide sequence ID" value="NZ_JANIPJ010000029.1"/>
</dbReference>
<dbReference type="Proteomes" id="UP001141950">
    <property type="component" value="Unassembled WGS sequence"/>
</dbReference>
<evidence type="ECO:0000256" key="6">
    <source>
        <dbReference type="SAM" id="MobiDB-lite"/>
    </source>
</evidence>
<dbReference type="Gene3D" id="3.40.190.10">
    <property type="entry name" value="Periplasmic binding protein-like II"/>
    <property type="match status" value="2"/>
</dbReference>
<keyword evidence="1" id="KW-1003">Cell membrane</keyword>
<evidence type="ECO:0000256" key="2">
    <source>
        <dbReference type="ARBA" id="ARBA00022729"/>
    </source>
</evidence>
<organism evidence="8 9">
    <name type="scientific">Paenibacillus soyae</name>
    <dbReference type="NCBI Taxonomy" id="2969249"/>
    <lineage>
        <taxon>Bacteria</taxon>
        <taxon>Bacillati</taxon>
        <taxon>Bacillota</taxon>
        <taxon>Bacilli</taxon>
        <taxon>Bacillales</taxon>
        <taxon>Paenibacillaceae</taxon>
        <taxon>Paenibacillus</taxon>
    </lineage>
</organism>
<gene>
    <name evidence="8" type="ORF">NQZ67_27305</name>
</gene>